<dbReference type="NCBIfam" id="TIGR00835">
    <property type="entry name" value="agcS"/>
    <property type="match status" value="1"/>
</dbReference>
<dbReference type="RefSeq" id="WP_098703503.1">
    <property type="nucleotide sequence ID" value="NZ_NJGI01000006.1"/>
</dbReference>
<evidence type="ECO:0000256" key="5">
    <source>
        <dbReference type="ARBA" id="ARBA00022692"/>
    </source>
</evidence>
<evidence type="ECO:0000313" key="9">
    <source>
        <dbReference type="EMBL" id="PGH20170.1"/>
    </source>
</evidence>
<feature type="transmembrane region" description="Helical" evidence="8">
    <location>
        <begin position="416"/>
        <end position="439"/>
    </location>
</feature>
<feature type="transmembrane region" description="Helical" evidence="8">
    <location>
        <begin position="392"/>
        <end position="410"/>
    </location>
</feature>
<feature type="transmembrane region" description="Helical" evidence="8">
    <location>
        <begin position="173"/>
        <end position="194"/>
    </location>
</feature>
<evidence type="ECO:0000256" key="4">
    <source>
        <dbReference type="ARBA" id="ARBA00022475"/>
    </source>
</evidence>
<keyword evidence="4 8" id="KW-1003">Cell membrane</keyword>
<evidence type="ECO:0000256" key="8">
    <source>
        <dbReference type="RuleBase" id="RU363064"/>
    </source>
</evidence>
<dbReference type="Proteomes" id="UP000222862">
    <property type="component" value="Unassembled WGS sequence"/>
</dbReference>
<dbReference type="STRING" id="76857.RO02_10095"/>
<feature type="transmembrane region" description="Helical" evidence="8">
    <location>
        <begin position="232"/>
        <end position="255"/>
    </location>
</feature>
<keyword evidence="8" id="KW-0769">Symport</keyword>
<keyword evidence="3 8" id="KW-0813">Transport</keyword>
<dbReference type="PANTHER" id="PTHR30330:SF7">
    <property type="entry name" value="SODIUM_PROTON-DEPENDENT ALANINE CARRIER PROTEIN YRBD-RELATED"/>
    <property type="match status" value="1"/>
</dbReference>
<accession>A0A2B7YG56</accession>
<proteinExistence type="inferred from homology"/>
<dbReference type="GO" id="GO:0005886">
    <property type="term" value="C:plasma membrane"/>
    <property type="evidence" value="ECO:0007669"/>
    <property type="project" value="UniProtKB-SubCell"/>
</dbReference>
<dbReference type="Gene3D" id="1.20.1740.10">
    <property type="entry name" value="Amino acid/polyamine transporter I"/>
    <property type="match status" value="1"/>
</dbReference>
<sequence length="498" mass="53822">MSINEIIVSIDNFVWGISLIILSLGSGLLFSITLKFPQIRLFKEMVRCSFKNKKGDAGLTPFQALSIAIGGRVGTGNITGTASAILFGGPGAVFWLCVMAIICSMSAYIESALAQVWKEKYNGEYAGGPSFYMNKGLKFKPAGVFYALLSVIFLIIFAGVQTNAFSSVAVASFNISPFIVAVIYTILLVLVIFGGAKAIANVADKVVPFMSISYVAVAILLILINITKIPAMFSLIIRSALSMDAVFGGIVGASISWGVRRGVFSNEAGLGTGAWVAGCADVSHPAKAGLSQAFSIFISLLICIATSLMILITDSYNVVGANGNYIVQNIVGDYDVFTTKSIDSVVSGFGSVFISLAMFLFTFTTIMAYSIYLNNINYFFFGGHTNKKNIKLISILINIAITILAFFGPLVKSSTIWSMASAMCGIISLINLISLILLYKPGIATLKDYERQLKMGIDPVFIPEECGIKDAELWNKIIEEDYSEELANYKKIFNKKFM</sequence>
<keyword evidence="6 8" id="KW-1133">Transmembrane helix</keyword>
<keyword evidence="5 8" id="KW-0812">Transmembrane</keyword>
<dbReference type="Pfam" id="PF01235">
    <property type="entry name" value="Na_Ala_symp"/>
    <property type="match status" value="1"/>
</dbReference>
<evidence type="ECO:0000256" key="7">
    <source>
        <dbReference type="ARBA" id="ARBA00023136"/>
    </source>
</evidence>
<gene>
    <name evidence="9" type="ORF">RN96_11360</name>
</gene>
<evidence type="ECO:0000313" key="10">
    <source>
        <dbReference type="Proteomes" id="UP000222862"/>
    </source>
</evidence>
<feature type="transmembrane region" description="Helical" evidence="8">
    <location>
        <begin position="12"/>
        <end position="34"/>
    </location>
</feature>
<feature type="transmembrane region" description="Helical" evidence="8">
    <location>
        <begin position="349"/>
        <end position="372"/>
    </location>
</feature>
<dbReference type="AlphaFoldDB" id="A0A2B7YG56"/>
<dbReference type="EMBL" id="NJGI01000006">
    <property type="protein sequence ID" value="PGH20170.1"/>
    <property type="molecule type" value="Genomic_DNA"/>
</dbReference>
<name>A0A2B7YG56_FUSNP</name>
<keyword evidence="7 8" id="KW-0472">Membrane</keyword>
<dbReference type="PANTHER" id="PTHR30330">
    <property type="entry name" value="AGSS FAMILY TRANSPORTER, SODIUM-ALANINE"/>
    <property type="match status" value="1"/>
</dbReference>
<evidence type="ECO:0000256" key="6">
    <source>
        <dbReference type="ARBA" id="ARBA00022989"/>
    </source>
</evidence>
<dbReference type="PRINTS" id="PR00175">
    <property type="entry name" value="NAALASMPORT"/>
</dbReference>
<comment type="caution">
    <text evidence="9">The sequence shown here is derived from an EMBL/GenBank/DDBJ whole genome shotgun (WGS) entry which is preliminary data.</text>
</comment>
<reference evidence="9 10" key="1">
    <citation type="submission" date="2017-06" db="EMBL/GenBank/DDBJ databases">
        <title>Genome sequencing of Fusobacterium nucleatum subsp. polymorphum KCOM 1232 (=ChDC F37).</title>
        <authorList>
            <person name="Kook J.-K."/>
            <person name="Park S.-N."/>
            <person name="Lim Y.K."/>
            <person name="Roh H."/>
        </authorList>
    </citation>
    <scope>NUCLEOTIDE SEQUENCE [LARGE SCALE GENOMIC DNA]</scope>
    <source>
        <strain evidence="10">KCOM 1232 ( ChDC F37)</strain>
    </source>
</reference>
<comment type="subcellular location">
    <subcellularLocation>
        <location evidence="1 8">Cell membrane</location>
        <topology evidence="1 8">Multi-pass membrane protein</topology>
    </subcellularLocation>
</comment>
<organism evidence="9 10">
    <name type="scientific">Fusobacterium nucleatum subsp. polymorphum</name>
    <name type="common">Fusobacterium polymorphum</name>
    <dbReference type="NCBI Taxonomy" id="76857"/>
    <lineage>
        <taxon>Bacteria</taxon>
        <taxon>Fusobacteriati</taxon>
        <taxon>Fusobacteriota</taxon>
        <taxon>Fusobacteriia</taxon>
        <taxon>Fusobacteriales</taxon>
        <taxon>Fusobacteriaceae</taxon>
        <taxon>Fusobacterium</taxon>
    </lineage>
</organism>
<dbReference type="InterPro" id="IPR001463">
    <property type="entry name" value="Na/Ala_symport"/>
</dbReference>
<protein>
    <submittedName>
        <fullName evidence="9">Amino acid carrier protein</fullName>
    </submittedName>
</protein>
<evidence type="ECO:0000256" key="3">
    <source>
        <dbReference type="ARBA" id="ARBA00022448"/>
    </source>
</evidence>
<feature type="transmembrane region" description="Helical" evidence="8">
    <location>
        <begin position="293"/>
        <end position="312"/>
    </location>
</feature>
<feature type="transmembrane region" description="Helical" evidence="8">
    <location>
        <begin position="206"/>
        <end position="226"/>
    </location>
</feature>
<comment type="similarity">
    <text evidence="2 8">Belongs to the alanine or glycine:cation symporter (AGCS) (TC 2.A.25) family.</text>
</comment>
<evidence type="ECO:0000256" key="1">
    <source>
        <dbReference type="ARBA" id="ARBA00004651"/>
    </source>
</evidence>
<feature type="transmembrane region" description="Helical" evidence="8">
    <location>
        <begin position="85"/>
        <end position="109"/>
    </location>
</feature>
<dbReference type="GO" id="GO:0005283">
    <property type="term" value="F:amino acid:sodium symporter activity"/>
    <property type="evidence" value="ECO:0007669"/>
    <property type="project" value="InterPro"/>
</dbReference>
<feature type="transmembrane region" description="Helical" evidence="8">
    <location>
        <begin position="143"/>
        <end position="161"/>
    </location>
</feature>
<evidence type="ECO:0000256" key="2">
    <source>
        <dbReference type="ARBA" id="ARBA00009261"/>
    </source>
</evidence>